<dbReference type="InterPro" id="IPR002575">
    <property type="entry name" value="Aminoglycoside_PTrfase"/>
</dbReference>
<dbReference type="NCBIfam" id="TIGR00938">
    <property type="entry name" value="thrB_alt"/>
    <property type="match status" value="1"/>
</dbReference>
<keyword evidence="5 8" id="KW-0418">Kinase</keyword>
<keyword evidence="1 8" id="KW-0028">Amino-acid biosynthesis</keyword>
<dbReference type="EC" id="2.7.1.39" evidence="8 9"/>
<dbReference type="CDD" id="cd05153">
    <property type="entry name" value="HomoserineK_II"/>
    <property type="match status" value="1"/>
</dbReference>
<evidence type="ECO:0000256" key="5">
    <source>
        <dbReference type="ARBA" id="ARBA00022777"/>
    </source>
</evidence>
<keyword evidence="2 8" id="KW-0808">Transferase</keyword>
<dbReference type="RefSeq" id="WP_094472638.1">
    <property type="nucleotide sequence ID" value="NZ_NOXT01000072.1"/>
</dbReference>
<accession>A0A255YXS6</accession>
<dbReference type="Pfam" id="PF01636">
    <property type="entry name" value="APH"/>
    <property type="match status" value="1"/>
</dbReference>
<dbReference type="OrthoDB" id="9777460at2"/>
<dbReference type="EMBL" id="NOXT01000072">
    <property type="protein sequence ID" value="OYQ33979.1"/>
    <property type="molecule type" value="Genomic_DNA"/>
</dbReference>
<evidence type="ECO:0000256" key="2">
    <source>
        <dbReference type="ARBA" id="ARBA00022679"/>
    </source>
</evidence>
<dbReference type="SUPFAM" id="SSF56112">
    <property type="entry name" value="Protein kinase-like (PK-like)"/>
    <property type="match status" value="1"/>
</dbReference>
<dbReference type="Gene3D" id="3.90.1200.10">
    <property type="match status" value="1"/>
</dbReference>
<comment type="catalytic activity">
    <reaction evidence="8">
        <text>L-homoserine + ATP = O-phospho-L-homoserine + ADP + H(+)</text>
        <dbReference type="Rhea" id="RHEA:13985"/>
        <dbReference type="ChEBI" id="CHEBI:15378"/>
        <dbReference type="ChEBI" id="CHEBI:30616"/>
        <dbReference type="ChEBI" id="CHEBI:57476"/>
        <dbReference type="ChEBI" id="CHEBI:57590"/>
        <dbReference type="ChEBI" id="CHEBI:456216"/>
        <dbReference type="EC" id="2.7.1.39"/>
    </reaction>
</comment>
<sequence length="328" mass="34536">MAVYTQVSADELAAFLSGYDIGAAISFKGIAEGVENSNYLLETTTGRFILTLYEKRVAAGDLPLFLAFIGHLAAKGLPVPGPVADRQGRTLQVLNGRPACLIEFAPGVSVTEATPAAAQEVGVALGRLHQAADDFTAERPNALGPASWAPLAARCANPDGSSRLGEIDAALPGLVAAGLAAAADWPAGLPVTTIHADLFPDNVLLLDGKVTALIDFYFACTDLRAYDVAVTHAAWCFSHDGRQFFPERAAALMQGYGAVVDLTAAERAALPRLAAGAALRFTLTRAYDWINTPADALVTRKDPMAFARRLGWYLAATPEMMDGEMMGG</sequence>
<reference evidence="11 12" key="1">
    <citation type="submission" date="2017-07" db="EMBL/GenBank/DDBJ databases">
        <title>Sandarakinorhabdus cyanobacteriorum sp. nov., a novel bacterium isolated from cyanobacterial aggregates in a eutrophic lake.</title>
        <authorList>
            <person name="Cai H."/>
        </authorList>
    </citation>
    <scope>NUCLEOTIDE SEQUENCE [LARGE SCALE GENOMIC DNA]</scope>
    <source>
        <strain evidence="11 12">TH057</strain>
    </source>
</reference>
<feature type="domain" description="Aminoglycoside phosphotransferase" evidence="10">
    <location>
        <begin position="27"/>
        <end position="257"/>
    </location>
</feature>
<proteinExistence type="inferred from homology"/>
<protein>
    <recommendedName>
        <fullName evidence="8 9">Homoserine kinase</fullName>
        <shortName evidence="8">HK</shortName>
        <shortName evidence="8">HSK</shortName>
        <ecNumber evidence="8 9">2.7.1.39</ecNumber>
    </recommendedName>
</protein>
<evidence type="ECO:0000256" key="7">
    <source>
        <dbReference type="ARBA" id="ARBA00038240"/>
    </source>
</evidence>
<dbReference type="InterPro" id="IPR005280">
    <property type="entry name" value="Homoserine_kinase_II"/>
</dbReference>
<organism evidence="11 12">
    <name type="scientific">Sandarakinorhabdus cyanobacteriorum</name>
    <dbReference type="NCBI Taxonomy" id="1981098"/>
    <lineage>
        <taxon>Bacteria</taxon>
        <taxon>Pseudomonadati</taxon>
        <taxon>Pseudomonadota</taxon>
        <taxon>Alphaproteobacteria</taxon>
        <taxon>Sphingomonadales</taxon>
        <taxon>Sphingosinicellaceae</taxon>
        <taxon>Sandarakinorhabdus</taxon>
    </lineage>
</organism>
<dbReference type="PANTHER" id="PTHR21064">
    <property type="entry name" value="AMINOGLYCOSIDE PHOSPHOTRANSFERASE DOMAIN-CONTAINING PROTEIN-RELATED"/>
    <property type="match status" value="1"/>
</dbReference>
<keyword evidence="4 8" id="KW-0547">Nucleotide-binding</keyword>
<comment type="similarity">
    <text evidence="7 8">Belongs to the pseudomonas-type ThrB family.</text>
</comment>
<comment type="caution">
    <text evidence="11">The sequence shown here is derived from an EMBL/GenBank/DDBJ whole genome shotgun (WGS) entry which is preliminary data.</text>
</comment>
<evidence type="ECO:0000313" key="11">
    <source>
        <dbReference type="EMBL" id="OYQ33979.1"/>
    </source>
</evidence>
<keyword evidence="12" id="KW-1185">Reference proteome</keyword>
<dbReference type="InterPro" id="IPR011009">
    <property type="entry name" value="Kinase-like_dom_sf"/>
</dbReference>
<evidence type="ECO:0000256" key="6">
    <source>
        <dbReference type="ARBA" id="ARBA00022840"/>
    </source>
</evidence>
<evidence type="ECO:0000256" key="3">
    <source>
        <dbReference type="ARBA" id="ARBA00022697"/>
    </source>
</evidence>
<evidence type="ECO:0000256" key="4">
    <source>
        <dbReference type="ARBA" id="ARBA00022741"/>
    </source>
</evidence>
<dbReference type="GO" id="GO:0005524">
    <property type="term" value="F:ATP binding"/>
    <property type="evidence" value="ECO:0007669"/>
    <property type="project" value="UniProtKB-KW"/>
</dbReference>
<name>A0A255YXS6_9SPHN</name>
<keyword evidence="3 8" id="KW-0791">Threonine biosynthesis</keyword>
<dbReference type="AlphaFoldDB" id="A0A255YXS6"/>
<dbReference type="GO" id="GO:0004413">
    <property type="term" value="F:homoserine kinase activity"/>
    <property type="evidence" value="ECO:0007669"/>
    <property type="project" value="UniProtKB-UniRule"/>
</dbReference>
<dbReference type="NCBIfam" id="NF003558">
    <property type="entry name" value="PRK05231.1"/>
    <property type="match status" value="1"/>
</dbReference>
<dbReference type="GO" id="GO:0009088">
    <property type="term" value="P:threonine biosynthetic process"/>
    <property type="evidence" value="ECO:0007669"/>
    <property type="project" value="UniProtKB-UniRule"/>
</dbReference>
<evidence type="ECO:0000256" key="9">
    <source>
        <dbReference type="NCBIfam" id="TIGR00938"/>
    </source>
</evidence>
<dbReference type="PANTHER" id="PTHR21064:SF6">
    <property type="entry name" value="AMINOGLYCOSIDE PHOSPHOTRANSFERASE DOMAIN-CONTAINING PROTEIN"/>
    <property type="match status" value="1"/>
</dbReference>
<evidence type="ECO:0000259" key="10">
    <source>
        <dbReference type="Pfam" id="PF01636"/>
    </source>
</evidence>
<dbReference type="UniPathway" id="UPA00050">
    <property type="reaction ID" value="UER00064"/>
</dbReference>
<evidence type="ECO:0000313" key="12">
    <source>
        <dbReference type="Proteomes" id="UP000216991"/>
    </source>
</evidence>
<evidence type="ECO:0000256" key="1">
    <source>
        <dbReference type="ARBA" id="ARBA00022605"/>
    </source>
</evidence>
<dbReference type="InterPro" id="IPR050249">
    <property type="entry name" value="Pseudomonas-type_ThrB"/>
</dbReference>
<gene>
    <name evidence="8 11" type="primary">thrB</name>
    <name evidence="11" type="ORF">CHU93_02650</name>
</gene>
<evidence type="ECO:0000256" key="8">
    <source>
        <dbReference type="HAMAP-Rule" id="MF_00301"/>
    </source>
</evidence>
<comment type="pathway">
    <text evidence="8">Amino-acid biosynthesis; L-threonine biosynthesis; L-threonine from L-aspartate: step 4/5.</text>
</comment>
<dbReference type="HAMAP" id="MF_00301">
    <property type="entry name" value="Homoser_kinase_2"/>
    <property type="match status" value="1"/>
</dbReference>
<keyword evidence="6 8" id="KW-0067">ATP-binding</keyword>
<dbReference type="Proteomes" id="UP000216991">
    <property type="component" value="Unassembled WGS sequence"/>
</dbReference>
<dbReference type="Gene3D" id="3.30.200.20">
    <property type="entry name" value="Phosphorylase Kinase, domain 1"/>
    <property type="match status" value="1"/>
</dbReference>